<evidence type="ECO:0000313" key="2">
    <source>
        <dbReference type="Proteomes" id="UP000003042"/>
    </source>
</evidence>
<dbReference type="Proteomes" id="UP000003042">
    <property type="component" value="Unassembled WGS sequence"/>
</dbReference>
<gene>
    <name evidence="1" type="ORF">ESCAB7627_0354</name>
</gene>
<reference evidence="1 2" key="1">
    <citation type="submission" date="2008-02" db="EMBL/GenBank/DDBJ databases">
        <title>Annotation of Escherichia albertii TW07627.</title>
        <authorList>
            <person name="Sutton G."/>
            <person name="Whittam T.S."/>
            <person name="Sebastian Y."/>
        </authorList>
    </citation>
    <scope>NUCLEOTIDE SEQUENCE [LARGE SCALE GENOMIC DNA]</scope>
    <source>
        <strain evidence="1 2">TW07627</strain>
    </source>
</reference>
<dbReference type="AlphaFoldDB" id="A0ABC9NPM1"/>
<protein>
    <submittedName>
        <fullName evidence="1">Uncharacterized protein</fullName>
    </submittedName>
</protein>
<sequence>MAGGDITSIIMPLINKKHYNTKQVHFLIKKKKPTTAPSQIISIQKH</sequence>
<dbReference type="EMBL" id="ABKX01000004">
    <property type="protein sequence ID" value="EDS92213.1"/>
    <property type="molecule type" value="Genomic_DNA"/>
</dbReference>
<name>A0ABC9NPM1_ESCAT</name>
<proteinExistence type="predicted"/>
<organism evidence="1 2">
    <name type="scientific">Escherichia albertii (strain TW07627)</name>
    <dbReference type="NCBI Taxonomy" id="502347"/>
    <lineage>
        <taxon>Bacteria</taxon>
        <taxon>Pseudomonadati</taxon>
        <taxon>Pseudomonadota</taxon>
        <taxon>Gammaproteobacteria</taxon>
        <taxon>Enterobacterales</taxon>
        <taxon>Enterobacteriaceae</taxon>
        <taxon>Escherichia</taxon>
    </lineage>
</organism>
<evidence type="ECO:0000313" key="1">
    <source>
        <dbReference type="EMBL" id="EDS92213.1"/>
    </source>
</evidence>
<comment type="caution">
    <text evidence="1">The sequence shown here is derived from an EMBL/GenBank/DDBJ whole genome shotgun (WGS) entry which is preliminary data.</text>
</comment>
<accession>A0ABC9NPM1</accession>